<dbReference type="HOGENOM" id="CLU_2591343_0_0_1"/>
<dbReference type="InterPro" id="IPR025676">
    <property type="entry name" value="Clr5_dom"/>
</dbReference>
<evidence type="ECO:0000313" key="2">
    <source>
        <dbReference type="EMBL" id="KIH91136.1"/>
    </source>
</evidence>
<dbReference type="AlphaFoldDB" id="A0A0C2IQ30"/>
<feature type="domain" description="Clr5" evidence="1">
    <location>
        <begin position="3"/>
        <end position="34"/>
    </location>
</feature>
<gene>
    <name evidence="2" type="ORF">SPBR_02045</name>
</gene>
<comment type="caution">
    <text evidence="2">The sequence shown here is derived from an EMBL/GenBank/DDBJ whole genome shotgun (WGS) entry which is preliminary data.</text>
</comment>
<dbReference type="Pfam" id="PF14420">
    <property type="entry name" value="Clr5"/>
    <property type="match status" value="1"/>
</dbReference>
<dbReference type="Proteomes" id="UP000031575">
    <property type="component" value="Unassembled WGS sequence"/>
</dbReference>
<keyword evidence="3" id="KW-1185">Reference proteome</keyword>
<dbReference type="VEuPathDB" id="FungiDB:SPBR_02045"/>
<proteinExistence type="predicted"/>
<evidence type="ECO:0000313" key="3">
    <source>
        <dbReference type="Proteomes" id="UP000031575"/>
    </source>
</evidence>
<name>A0A0C2IQ30_9PEZI</name>
<organism evidence="2 3">
    <name type="scientific">Sporothrix brasiliensis 5110</name>
    <dbReference type="NCBI Taxonomy" id="1398154"/>
    <lineage>
        <taxon>Eukaryota</taxon>
        <taxon>Fungi</taxon>
        <taxon>Dikarya</taxon>
        <taxon>Ascomycota</taxon>
        <taxon>Pezizomycotina</taxon>
        <taxon>Sordariomycetes</taxon>
        <taxon>Sordariomycetidae</taxon>
        <taxon>Ophiostomatales</taxon>
        <taxon>Ophiostomataceae</taxon>
        <taxon>Sporothrix</taxon>
    </lineage>
</organism>
<accession>A0A0C2IQ30</accession>
<sequence>MVLSDMIEVMKKDHNFHATKAQYVRKLDQWHMKKNSTNEMWNFAANQIEKRKLPLDMLHPELLLSRREALLNVGLGHLVH</sequence>
<dbReference type="EMBL" id="AWTV01000007">
    <property type="protein sequence ID" value="KIH91136.1"/>
    <property type="molecule type" value="Genomic_DNA"/>
</dbReference>
<protein>
    <recommendedName>
        <fullName evidence="1">Clr5 domain-containing protein</fullName>
    </recommendedName>
</protein>
<evidence type="ECO:0000259" key="1">
    <source>
        <dbReference type="Pfam" id="PF14420"/>
    </source>
</evidence>
<dbReference type="RefSeq" id="XP_040619146.1">
    <property type="nucleotide sequence ID" value="XM_040760354.1"/>
</dbReference>
<dbReference type="GeneID" id="63675275"/>
<reference evidence="2 3" key="1">
    <citation type="journal article" date="2014" name="BMC Genomics">
        <title>Comparative genomics of the major fungal agents of human and animal Sporotrichosis: Sporothrix schenckii and Sporothrix brasiliensis.</title>
        <authorList>
            <person name="Teixeira M.M."/>
            <person name="de Almeida L.G."/>
            <person name="Kubitschek-Barreira P."/>
            <person name="Alves F.L."/>
            <person name="Kioshima E.S."/>
            <person name="Abadio A.K."/>
            <person name="Fernandes L."/>
            <person name="Derengowski L.S."/>
            <person name="Ferreira K.S."/>
            <person name="Souza R.C."/>
            <person name="Ruiz J.C."/>
            <person name="de Andrade N.C."/>
            <person name="Paes H.C."/>
            <person name="Nicola A.M."/>
            <person name="Albuquerque P."/>
            <person name="Gerber A.L."/>
            <person name="Martins V.P."/>
            <person name="Peconick L.D."/>
            <person name="Neto A.V."/>
            <person name="Chaucanez C.B."/>
            <person name="Silva P.A."/>
            <person name="Cunha O.L."/>
            <person name="de Oliveira F.F."/>
            <person name="dos Santos T.C."/>
            <person name="Barros A.L."/>
            <person name="Soares M.A."/>
            <person name="de Oliveira L.M."/>
            <person name="Marini M.M."/>
            <person name="Villalobos-Duno H."/>
            <person name="Cunha M.M."/>
            <person name="de Hoog S."/>
            <person name="da Silveira J.F."/>
            <person name="Henrissat B."/>
            <person name="Nino-Vega G.A."/>
            <person name="Cisalpino P.S."/>
            <person name="Mora-Montes H.M."/>
            <person name="Almeida S.R."/>
            <person name="Stajich J.E."/>
            <person name="Lopes-Bezerra L.M."/>
            <person name="Vasconcelos A.T."/>
            <person name="Felipe M.S."/>
        </authorList>
    </citation>
    <scope>NUCLEOTIDE SEQUENCE [LARGE SCALE GENOMIC DNA]</scope>
    <source>
        <strain evidence="2 3">5110</strain>
    </source>
</reference>
<dbReference type="OrthoDB" id="539213at2759"/>